<comment type="caution">
    <text evidence="1">The sequence shown here is derived from an EMBL/GenBank/DDBJ whole genome shotgun (WGS) entry which is preliminary data.</text>
</comment>
<dbReference type="EMBL" id="DAKRPA010000047">
    <property type="protein sequence ID" value="DBA01461.1"/>
    <property type="molecule type" value="Genomic_DNA"/>
</dbReference>
<organism evidence="1 2">
    <name type="scientific">Lagenidium giganteum</name>
    <dbReference type="NCBI Taxonomy" id="4803"/>
    <lineage>
        <taxon>Eukaryota</taxon>
        <taxon>Sar</taxon>
        <taxon>Stramenopiles</taxon>
        <taxon>Oomycota</taxon>
        <taxon>Peronosporomycetes</taxon>
        <taxon>Pythiales</taxon>
        <taxon>Pythiaceae</taxon>
    </lineage>
</organism>
<dbReference type="AlphaFoldDB" id="A0AAV2Z4Z8"/>
<reference evidence="1" key="1">
    <citation type="submission" date="2022-11" db="EMBL/GenBank/DDBJ databases">
        <authorList>
            <person name="Morgan W.R."/>
            <person name="Tartar A."/>
        </authorList>
    </citation>
    <scope>NUCLEOTIDE SEQUENCE</scope>
    <source>
        <strain evidence="1">ARSEF 373</strain>
    </source>
</reference>
<gene>
    <name evidence="1" type="ORF">N0F65_005580</name>
</gene>
<sequence>MCGIASGACFNYVVRVRQALADMYSDVVGWPDEDKRRLTDFGDDVFGCSNCPNAFFR</sequence>
<proteinExistence type="predicted"/>
<evidence type="ECO:0000313" key="1">
    <source>
        <dbReference type="EMBL" id="DBA01461.1"/>
    </source>
</evidence>
<protein>
    <submittedName>
        <fullName evidence="1">Uncharacterized protein</fullName>
    </submittedName>
</protein>
<accession>A0AAV2Z4Z8</accession>
<reference evidence="1" key="2">
    <citation type="journal article" date="2023" name="Microbiol Resour">
        <title>Decontamination and Annotation of the Draft Genome Sequence of the Oomycete Lagenidium giganteum ARSEF 373.</title>
        <authorList>
            <person name="Morgan W.R."/>
            <person name="Tartar A."/>
        </authorList>
    </citation>
    <scope>NUCLEOTIDE SEQUENCE</scope>
    <source>
        <strain evidence="1">ARSEF 373</strain>
    </source>
</reference>
<dbReference type="Proteomes" id="UP001146120">
    <property type="component" value="Unassembled WGS sequence"/>
</dbReference>
<evidence type="ECO:0000313" key="2">
    <source>
        <dbReference type="Proteomes" id="UP001146120"/>
    </source>
</evidence>
<name>A0AAV2Z4Z8_9STRA</name>
<keyword evidence="2" id="KW-1185">Reference proteome</keyword>